<accession>A0ABX1LSX5</accession>
<comment type="caution">
    <text evidence="2">The sequence shown here is derived from an EMBL/GenBank/DDBJ whole genome shotgun (WGS) entry which is preliminary data.</text>
</comment>
<dbReference type="Pfam" id="PF00561">
    <property type="entry name" value="Abhydrolase_1"/>
    <property type="match status" value="1"/>
</dbReference>
<gene>
    <name evidence="2" type="ORF">HC246_10260</name>
</gene>
<dbReference type="PANTHER" id="PTHR43798">
    <property type="entry name" value="MONOACYLGLYCEROL LIPASE"/>
    <property type="match status" value="1"/>
</dbReference>
<sequence length="281" mass="32142">MLTRRTLHLPNLDLSYLVGGNGSETVLLIHGMADSAMVWTSLAEHLGKVGGDRYRIIAPDLRGHGETSKDITDYSFASIIADLESLMSHLGITSAHVLAHSWSAKTVAIWATQKSDRIRSLILVDPFFMGRFPSWIRMTFPLMYRVLPFLKVVETFPNYETVEKIARSLKQYQGWSDFQQTVFQASIEAKPDGTWQSKFPRQARDFIFEEIMDVEGLTQSIDIPTLFVQPKQGLNRQAWQLRPYQKYFPNLQICEVLGNHWAFLVEPEAFNQAIANFLQSR</sequence>
<dbReference type="RefSeq" id="WP_169363307.1">
    <property type="nucleotide sequence ID" value="NZ_JAAVJL010000001.1"/>
</dbReference>
<protein>
    <submittedName>
        <fullName evidence="2">Alpha/beta hydrolase</fullName>
    </submittedName>
</protein>
<feature type="domain" description="AB hydrolase-1" evidence="1">
    <location>
        <begin position="25"/>
        <end position="266"/>
    </location>
</feature>
<dbReference type="PRINTS" id="PR00412">
    <property type="entry name" value="EPOXHYDRLASE"/>
</dbReference>
<proteinExistence type="predicted"/>
<name>A0ABX1LSX5_9CYAN</name>
<dbReference type="GO" id="GO:0016787">
    <property type="term" value="F:hydrolase activity"/>
    <property type="evidence" value="ECO:0007669"/>
    <property type="project" value="UniProtKB-KW"/>
</dbReference>
<dbReference type="InterPro" id="IPR000073">
    <property type="entry name" value="AB_hydrolase_1"/>
</dbReference>
<keyword evidence="2" id="KW-0378">Hydrolase</keyword>
<dbReference type="EMBL" id="JAAVJL010000001">
    <property type="protein sequence ID" value="NMF58393.1"/>
    <property type="molecule type" value="Genomic_DNA"/>
</dbReference>
<evidence type="ECO:0000313" key="3">
    <source>
        <dbReference type="Proteomes" id="UP000738376"/>
    </source>
</evidence>
<dbReference type="InterPro" id="IPR029058">
    <property type="entry name" value="AB_hydrolase_fold"/>
</dbReference>
<organism evidence="2 3">
    <name type="scientific">Pseudanabaena yagii GIHE-NHR1</name>
    <dbReference type="NCBI Taxonomy" id="2722753"/>
    <lineage>
        <taxon>Bacteria</taxon>
        <taxon>Bacillati</taxon>
        <taxon>Cyanobacteriota</taxon>
        <taxon>Cyanophyceae</taxon>
        <taxon>Pseudanabaenales</taxon>
        <taxon>Pseudanabaenaceae</taxon>
        <taxon>Pseudanabaena</taxon>
        <taxon>Pseudanabaena yagii</taxon>
    </lineage>
</organism>
<evidence type="ECO:0000259" key="1">
    <source>
        <dbReference type="Pfam" id="PF00561"/>
    </source>
</evidence>
<reference evidence="2 3" key="1">
    <citation type="submission" date="2020-03" db="EMBL/GenBank/DDBJ databases">
        <title>Draft Genome Sequence of 2-Methylisoborneol Producing Pseudanabaena yagii Strain GIHE-NHR1 Isolated from North Han River in South Korea.</title>
        <authorList>
            <person name="Jeong J."/>
        </authorList>
    </citation>
    <scope>NUCLEOTIDE SEQUENCE [LARGE SCALE GENOMIC DNA]</scope>
    <source>
        <strain evidence="2 3">GIHE-NHR1</strain>
    </source>
</reference>
<keyword evidence="3" id="KW-1185">Reference proteome</keyword>
<dbReference type="Proteomes" id="UP000738376">
    <property type="component" value="Unassembled WGS sequence"/>
</dbReference>
<evidence type="ECO:0000313" key="2">
    <source>
        <dbReference type="EMBL" id="NMF58393.1"/>
    </source>
</evidence>
<dbReference type="InterPro" id="IPR050266">
    <property type="entry name" value="AB_hydrolase_sf"/>
</dbReference>
<dbReference type="Gene3D" id="3.40.50.1820">
    <property type="entry name" value="alpha/beta hydrolase"/>
    <property type="match status" value="1"/>
</dbReference>
<dbReference type="SUPFAM" id="SSF53474">
    <property type="entry name" value="alpha/beta-Hydrolases"/>
    <property type="match status" value="1"/>
</dbReference>
<dbReference type="InterPro" id="IPR000639">
    <property type="entry name" value="Epox_hydrolase-like"/>
</dbReference>
<dbReference type="PANTHER" id="PTHR43798:SF33">
    <property type="entry name" value="HYDROLASE, PUTATIVE (AFU_ORTHOLOGUE AFUA_2G14860)-RELATED"/>
    <property type="match status" value="1"/>
</dbReference>